<evidence type="ECO:0000256" key="6">
    <source>
        <dbReference type="ARBA" id="ARBA00023180"/>
    </source>
</evidence>
<reference evidence="13" key="5">
    <citation type="submission" date="2025-09" db="UniProtKB">
        <authorList>
            <consortium name="Ensembl"/>
        </authorList>
    </citation>
    <scope>IDENTIFICATION</scope>
</reference>
<dbReference type="STRING" id="7868.ENSCMIP00000001963"/>
<keyword evidence="7" id="KW-0449">Lipoprotein</keyword>
<feature type="domain" description="Ig-like" evidence="11">
    <location>
        <begin position="16"/>
        <end position="116"/>
    </location>
</feature>
<dbReference type="InterPro" id="IPR003599">
    <property type="entry name" value="Ig_sub"/>
</dbReference>
<evidence type="ECO:0000256" key="2">
    <source>
        <dbReference type="ARBA" id="ARBA00022475"/>
    </source>
</evidence>
<evidence type="ECO:0008006" key="15">
    <source>
        <dbReference type="Google" id="ProtNLM"/>
    </source>
</evidence>
<evidence type="ECO:0000256" key="3">
    <source>
        <dbReference type="ARBA" id="ARBA00022622"/>
    </source>
</evidence>
<dbReference type="GO" id="GO:0008046">
    <property type="term" value="F:axon guidance receptor activity"/>
    <property type="evidence" value="ECO:0007669"/>
    <property type="project" value="TreeGrafter"/>
</dbReference>
<dbReference type="InterPro" id="IPR036179">
    <property type="entry name" value="Ig-like_dom_sf"/>
</dbReference>
<reference evidence="14" key="2">
    <citation type="journal article" date="2007" name="PLoS Biol.">
        <title>Survey sequencing and comparative analysis of the elephant shark (Callorhinchus milii) genome.</title>
        <authorList>
            <person name="Venkatesh B."/>
            <person name="Kirkness E.F."/>
            <person name="Loh Y.H."/>
            <person name="Halpern A.L."/>
            <person name="Lee A.P."/>
            <person name="Johnson J."/>
            <person name="Dandona N."/>
            <person name="Viswanathan L.D."/>
            <person name="Tay A."/>
            <person name="Venter J.C."/>
            <person name="Strausberg R.L."/>
            <person name="Brenner S."/>
        </authorList>
    </citation>
    <scope>NUCLEOTIDE SEQUENCE [LARGE SCALE GENOMIC DNA]</scope>
</reference>
<dbReference type="FunFam" id="2.60.40.10:FF:000240">
    <property type="entry name" value="MAM domain containing glycosylphosphatidylinositol anchor 1"/>
    <property type="match status" value="1"/>
</dbReference>
<evidence type="ECO:0000313" key="13">
    <source>
        <dbReference type="Ensembl" id="ENSCMIP00000001963.1"/>
    </source>
</evidence>
<feature type="domain" description="Ig-like" evidence="11">
    <location>
        <begin position="123"/>
        <end position="209"/>
    </location>
</feature>
<dbReference type="Gene3D" id="2.60.120.200">
    <property type="match status" value="1"/>
</dbReference>
<evidence type="ECO:0000256" key="9">
    <source>
        <dbReference type="SAM" id="MobiDB-lite"/>
    </source>
</evidence>
<dbReference type="PROSITE" id="PS50835">
    <property type="entry name" value="IG_LIKE"/>
    <property type="match status" value="6"/>
</dbReference>
<dbReference type="GeneTree" id="ENSGT00940000155369"/>
<dbReference type="Pfam" id="PF13927">
    <property type="entry name" value="Ig_3"/>
    <property type="match status" value="5"/>
</dbReference>
<dbReference type="InterPro" id="IPR050958">
    <property type="entry name" value="Cell_Adh-Cytoskel_Orgn"/>
</dbReference>
<dbReference type="InterPro" id="IPR013783">
    <property type="entry name" value="Ig-like_fold"/>
</dbReference>
<evidence type="ECO:0000256" key="8">
    <source>
        <dbReference type="ARBA" id="ARBA00023319"/>
    </source>
</evidence>
<keyword evidence="14" id="KW-1185">Reference proteome</keyword>
<feature type="domain" description="Ig-like" evidence="11">
    <location>
        <begin position="433"/>
        <end position="525"/>
    </location>
</feature>
<dbReference type="Ensembl" id="ENSCMIT00000002039.1">
    <property type="protein sequence ID" value="ENSCMIP00000001963.1"/>
    <property type="gene ID" value="ENSCMIG00000001198.1"/>
</dbReference>
<evidence type="ECO:0000256" key="4">
    <source>
        <dbReference type="ARBA" id="ARBA00023136"/>
    </source>
</evidence>
<dbReference type="GO" id="GO:0005886">
    <property type="term" value="C:plasma membrane"/>
    <property type="evidence" value="ECO:0007669"/>
    <property type="project" value="UniProtKB-SubCell"/>
</dbReference>
<dbReference type="PANTHER" id="PTHR45080:SF35">
    <property type="entry name" value="MAM DOMAIN-CONTAINING GLYCOSYLPHOSPHATIDYLINOSITOL ANCHOR 2"/>
    <property type="match status" value="1"/>
</dbReference>
<accession>A0A4W3GF30</accession>
<dbReference type="Gene3D" id="2.60.40.10">
    <property type="entry name" value="Immunoglobulins"/>
    <property type="match status" value="6"/>
</dbReference>
<dbReference type="GO" id="GO:0030424">
    <property type="term" value="C:axon"/>
    <property type="evidence" value="ECO:0007669"/>
    <property type="project" value="TreeGrafter"/>
</dbReference>
<reference evidence="13" key="4">
    <citation type="submission" date="2025-08" db="UniProtKB">
        <authorList>
            <consortium name="Ensembl"/>
        </authorList>
    </citation>
    <scope>IDENTIFICATION</scope>
</reference>
<feature type="domain" description="MAM" evidence="10">
    <location>
        <begin position="736"/>
        <end position="913"/>
    </location>
</feature>
<evidence type="ECO:0000259" key="12">
    <source>
        <dbReference type="PROSITE" id="PS50853"/>
    </source>
</evidence>
<dbReference type="SUPFAM" id="SSF49265">
    <property type="entry name" value="Fibronectin type III"/>
    <property type="match status" value="1"/>
</dbReference>
<dbReference type="PROSITE" id="PS50060">
    <property type="entry name" value="MAM_2"/>
    <property type="match status" value="1"/>
</dbReference>
<evidence type="ECO:0000256" key="5">
    <source>
        <dbReference type="ARBA" id="ARBA00023157"/>
    </source>
</evidence>
<comment type="subcellular location">
    <subcellularLocation>
        <location evidence="1">Cell membrane</location>
        <topology evidence="1">Lipid-anchor</topology>
        <topology evidence="1">GPI-anchor</topology>
    </subcellularLocation>
</comment>
<dbReference type="SUPFAM" id="SSF48726">
    <property type="entry name" value="Immunoglobulin"/>
    <property type="match status" value="6"/>
</dbReference>
<dbReference type="SMART" id="SM00408">
    <property type="entry name" value="IGc2"/>
    <property type="match status" value="6"/>
</dbReference>
<proteinExistence type="predicted"/>
<dbReference type="PANTHER" id="PTHR45080">
    <property type="entry name" value="CONTACTIN 5"/>
    <property type="match status" value="1"/>
</dbReference>
<keyword evidence="6" id="KW-0325">Glycoprotein</keyword>
<keyword evidence="2" id="KW-1003">Cell membrane</keyword>
<feature type="domain" description="Fibronectin type-III" evidence="12">
    <location>
        <begin position="631"/>
        <end position="735"/>
    </location>
</feature>
<dbReference type="PROSITE" id="PS50853">
    <property type="entry name" value="FN3"/>
    <property type="match status" value="1"/>
</dbReference>
<dbReference type="CDD" id="cd00096">
    <property type="entry name" value="Ig"/>
    <property type="match status" value="3"/>
</dbReference>
<dbReference type="GO" id="GO:0043025">
    <property type="term" value="C:neuronal cell body"/>
    <property type="evidence" value="ECO:0007669"/>
    <property type="project" value="TreeGrafter"/>
</dbReference>
<feature type="region of interest" description="Disordered" evidence="9">
    <location>
        <begin position="757"/>
        <end position="783"/>
    </location>
</feature>
<dbReference type="FunCoup" id="A0A4W3GF30">
    <property type="interactions" value="25"/>
</dbReference>
<dbReference type="CDD" id="cd06263">
    <property type="entry name" value="MAM"/>
    <property type="match status" value="1"/>
</dbReference>
<evidence type="ECO:0000313" key="14">
    <source>
        <dbReference type="Proteomes" id="UP000314986"/>
    </source>
</evidence>
<dbReference type="InterPro" id="IPR036116">
    <property type="entry name" value="FN3_sf"/>
</dbReference>
<reference evidence="14" key="3">
    <citation type="journal article" date="2014" name="Nature">
        <title>Elephant shark genome provides unique insights into gnathostome evolution.</title>
        <authorList>
            <consortium name="International Elephant Shark Genome Sequencing Consortium"/>
            <person name="Venkatesh B."/>
            <person name="Lee A.P."/>
            <person name="Ravi V."/>
            <person name="Maurya A.K."/>
            <person name="Lian M.M."/>
            <person name="Swann J.B."/>
            <person name="Ohta Y."/>
            <person name="Flajnik M.F."/>
            <person name="Sutoh Y."/>
            <person name="Kasahara M."/>
            <person name="Hoon S."/>
            <person name="Gangu V."/>
            <person name="Roy S.W."/>
            <person name="Irimia M."/>
            <person name="Korzh V."/>
            <person name="Kondrychyn I."/>
            <person name="Lim Z.W."/>
            <person name="Tay B.H."/>
            <person name="Tohari S."/>
            <person name="Kong K.W."/>
            <person name="Ho S."/>
            <person name="Lorente-Galdos B."/>
            <person name="Quilez J."/>
            <person name="Marques-Bonet T."/>
            <person name="Raney B.J."/>
            <person name="Ingham P.W."/>
            <person name="Tay A."/>
            <person name="Hillier L.W."/>
            <person name="Minx P."/>
            <person name="Boehm T."/>
            <person name="Wilson R.K."/>
            <person name="Brenner S."/>
            <person name="Warren W.C."/>
        </authorList>
    </citation>
    <scope>NUCLEOTIDE SEQUENCE [LARGE SCALE GENOMIC DNA]</scope>
</reference>
<reference evidence="14" key="1">
    <citation type="journal article" date="2006" name="Science">
        <title>Ancient noncoding elements conserved in the human genome.</title>
        <authorList>
            <person name="Venkatesh B."/>
            <person name="Kirkness E.F."/>
            <person name="Loh Y.H."/>
            <person name="Halpern A.L."/>
            <person name="Lee A.P."/>
            <person name="Johnson J."/>
            <person name="Dandona N."/>
            <person name="Viswanathan L.D."/>
            <person name="Tay A."/>
            <person name="Venter J.C."/>
            <person name="Strausberg R.L."/>
            <person name="Brenner S."/>
        </authorList>
    </citation>
    <scope>NUCLEOTIDE SEQUENCE [LARGE SCALE GENOMIC DNA]</scope>
</reference>
<feature type="domain" description="Ig-like" evidence="11">
    <location>
        <begin position="532"/>
        <end position="619"/>
    </location>
</feature>
<evidence type="ECO:0000259" key="11">
    <source>
        <dbReference type="PROSITE" id="PS50835"/>
    </source>
</evidence>
<dbReference type="AlphaFoldDB" id="A0A4W3GF30"/>
<dbReference type="GO" id="GO:0007156">
    <property type="term" value="P:homophilic cell adhesion via plasma membrane adhesion molecules"/>
    <property type="evidence" value="ECO:0007669"/>
    <property type="project" value="TreeGrafter"/>
</dbReference>
<dbReference type="InterPro" id="IPR007110">
    <property type="entry name" value="Ig-like_dom"/>
</dbReference>
<dbReference type="FunFam" id="2.60.120.200:FF:000019">
    <property type="entry name" value="MAM domain containing glycosylphosphatidylinositol anchor 2"/>
    <property type="match status" value="1"/>
</dbReference>
<dbReference type="InterPro" id="IPR003961">
    <property type="entry name" value="FN3_dom"/>
</dbReference>
<dbReference type="GO" id="GO:0098552">
    <property type="term" value="C:side of membrane"/>
    <property type="evidence" value="ECO:0007669"/>
    <property type="project" value="UniProtKB-KW"/>
</dbReference>
<keyword evidence="3" id="KW-0336">GPI-anchor</keyword>
<dbReference type="InterPro" id="IPR003598">
    <property type="entry name" value="Ig_sub2"/>
</dbReference>
<evidence type="ECO:0000256" key="7">
    <source>
        <dbReference type="ARBA" id="ARBA00023288"/>
    </source>
</evidence>
<feature type="domain" description="Ig-like" evidence="11">
    <location>
        <begin position="231"/>
        <end position="318"/>
    </location>
</feature>
<evidence type="ECO:0000259" key="10">
    <source>
        <dbReference type="PROSITE" id="PS50060"/>
    </source>
</evidence>
<keyword evidence="8" id="KW-0393">Immunoglobulin domain</keyword>
<name>A0A4W3GF30_CALMI</name>
<feature type="compositionally biased region" description="Polar residues" evidence="9">
    <location>
        <begin position="758"/>
        <end position="774"/>
    </location>
</feature>
<sequence>MLVPVGEGACWGNVPPANARIVHSGQACVVKENVNERVYTIREGSTLVLVCLVTGHPRPKVRWTKTAGSASDKFQETAVFNETLRIASIGRLQGGRYYCKADNGVSGPVIKSIRVDVQYLDEPVLTVHQSVSDVRGENYYRERTVFLRCTVNSNPPARFTWKRGTEVVTQNQDEGVDIYEPLYTQGETKVLKLKDLRPQDYANFTCLVSVRNVCGIPDKATSFMLKNSTAPPVLSLSVSEVLVVDPGEDVQVDCSVLSGDPVPSVQWAFSLGPLPPNSQVQEGSLSLSRVQTQNSGSYNCSATNGVGNPHSVLLPIVSVPFPALRNGRFWITPDPFHDAERIQLEREVRISCQVEAVPPEELRYTWYKNGRLLVGTGNRIMISRNEQEPGITNLEIIDMRFTDCATYTCVASLRGGSVPDISIDVNISTSIVPPSLVVPRGGGLVEVREGSAAELQCLVTGKPKPVVLWSRADKAVPMPTGAMEVESYDGILRLENVTRDASGSFRCRTGRYNGLNVKPREAVVQLSVQFPPEVDVGYQEVRQAQGRPVLLSCLLVAGNPLRVASATWSFNGKQLQAARAEPKLTSEWNLEQVTIDSYGLYHCSISNGMGTATCRFNLTGRAYAPEFYFDTPSPVLFQSADRYQYKLQWTQKEPDAVDAVLKYKLDIRELVGERPTYWREPQYVPVNRTIETGKLLIYTVSDLRIPLTYKLSLTPFTSYGPGDMSTRIIQYTNRNRNCGFEDVNICGFTQDAKDNFDWSRQSNKTQNPKQTPNTGPRIDKSGKQSGYFMYVETSSPRSAGDKARLISPLYNVTAKRRFGGQSVSVLHCVRFYYHMYGKHIGTLNVWVRALQSNTVEVQVWTLSGNQGNQWKQANVTINPVGPFQIIFEAVRGRGYLGDIGLDDVSISQSACTKWAQKDGKILFLDV</sequence>
<dbReference type="SUPFAM" id="SSF49899">
    <property type="entry name" value="Concanavalin A-like lectins/glucanases"/>
    <property type="match status" value="1"/>
</dbReference>
<dbReference type="InterPro" id="IPR000998">
    <property type="entry name" value="MAM_dom"/>
</dbReference>
<evidence type="ECO:0000256" key="1">
    <source>
        <dbReference type="ARBA" id="ARBA00004609"/>
    </source>
</evidence>
<dbReference type="FunFam" id="2.60.40.10:FF:000262">
    <property type="entry name" value="MAM domain containing glycosylphosphatidylinositol anchor 1"/>
    <property type="match status" value="1"/>
</dbReference>
<dbReference type="Proteomes" id="UP000314986">
    <property type="component" value="Unassembled WGS sequence"/>
</dbReference>
<organism evidence="13 14">
    <name type="scientific">Callorhinchus milii</name>
    <name type="common">Ghost shark</name>
    <dbReference type="NCBI Taxonomy" id="7868"/>
    <lineage>
        <taxon>Eukaryota</taxon>
        <taxon>Metazoa</taxon>
        <taxon>Chordata</taxon>
        <taxon>Craniata</taxon>
        <taxon>Vertebrata</taxon>
        <taxon>Chondrichthyes</taxon>
        <taxon>Holocephali</taxon>
        <taxon>Chimaeriformes</taxon>
        <taxon>Callorhinchidae</taxon>
        <taxon>Callorhinchus</taxon>
    </lineage>
</organism>
<dbReference type="InParanoid" id="A0A4W3GF30"/>
<dbReference type="InterPro" id="IPR013320">
    <property type="entry name" value="ConA-like_dom_sf"/>
</dbReference>
<dbReference type="Pfam" id="PF00629">
    <property type="entry name" value="MAM"/>
    <property type="match status" value="1"/>
</dbReference>
<dbReference type="SMART" id="SM00137">
    <property type="entry name" value="MAM"/>
    <property type="match status" value="1"/>
</dbReference>
<feature type="domain" description="Ig-like" evidence="11">
    <location>
        <begin position="322"/>
        <end position="428"/>
    </location>
</feature>
<keyword evidence="4" id="KW-0472">Membrane</keyword>
<dbReference type="GO" id="GO:0050808">
    <property type="term" value="P:synapse organization"/>
    <property type="evidence" value="ECO:0007669"/>
    <property type="project" value="TreeGrafter"/>
</dbReference>
<protein>
    <recommendedName>
        <fullName evidence="15">MAM domain-containing glycosylphosphatidylinositol anchor protein 1</fullName>
    </recommendedName>
</protein>
<dbReference type="OMA" id="NSWQQAH"/>
<dbReference type="SMART" id="SM00409">
    <property type="entry name" value="IG"/>
    <property type="match status" value="6"/>
</dbReference>
<keyword evidence="5" id="KW-1015">Disulfide bond</keyword>